<feature type="transmembrane region" description="Helical" evidence="6">
    <location>
        <begin position="7"/>
        <end position="36"/>
    </location>
</feature>
<feature type="transmembrane region" description="Helical" evidence="6">
    <location>
        <begin position="97"/>
        <end position="116"/>
    </location>
</feature>
<comment type="subcellular location">
    <subcellularLocation>
        <location evidence="6">Cell membrane</location>
        <topology evidence="6">Multi-pass membrane protein</topology>
    </subcellularLocation>
    <subcellularLocation>
        <location evidence="1">Membrane</location>
        <topology evidence="1">Multi-pass membrane protein</topology>
    </subcellularLocation>
</comment>
<evidence type="ECO:0000256" key="5">
    <source>
        <dbReference type="ARBA" id="ARBA00023136"/>
    </source>
</evidence>
<organism evidence="7 8">
    <name type="scientific">Candidatus Avacidaminococcus intestinavium</name>
    <dbReference type="NCBI Taxonomy" id="2840684"/>
    <lineage>
        <taxon>Bacteria</taxon>
        <taxon>Bacillati</taxon>
        <taxon>Bacillota</taxon>
        <taxon>Negativicutes</taxon>
        <taxon>Acidaminococcales</taxon>
        <taxon>Acidaminococcaceae</taxon>
        <taxon>Acidaminococcaceae incertae sedis</taxon>
        <taxon>Candidatus Avacidaminococcus</taxon>
    </lineage>
</organism>
<comment type="caution">
    <text evidence="7">The sequence shown here is derived from an EMBL/GenBank/DDBJ whole genome shotgun (WGS) entry which is preliminary data.</text>
</comment>
<feature type="transmembrane region" description="Helical" evidence="6">
    <location>
        <begin position="72"/>
        <end position="91"/>
    </location>
</feature>
<evidence type="ECO:0000313" key="8">
    <source>
        <dbReference type="Proteomes" id="UP000824099"/>
    </source>
</evidence>
<dbReference type="InterPro" id="IPR051598">
    <property type="entry name" value="TSUP/Inactive_protease-like"/>
</dbReference>
<evidence type="ECO:0000313" key="7">
    <source>
        <dbReference type="EMBL" id="HIU64922.1"/>
    </source>
</evidence>
<keyword evidence="4 6" id="KW-1133">Transmembrane helix</keyword>
<dbReference type="Pfam" id="PF01925">
    <property type="entry name" value="TauE"/>
    <property type="match status" value="1"/>
</dbReference>
<feature type="transmembrane region" description="Helical" evidence="6">
    <location>
        <begin position="42"/>
        <end position="65"/>
    </location>
</feature>
<protein>
    <recommendedName>
        <fullName evidence="6">Probable membrane transporter protein</fullName>
    </recommendedName>
</protein>
<keyword evidence="6" id="KW-1003">Cell membrane</keyword>
<proteinExistence type="inferred from homology"/>
<keyword evidence="5 6" id="KW-0472">Membrane</keyword>
<reference evidence="7" key="1">
    <citation type="submission" date="2020-10" db="EMBL/GenBank/DDBJ databases">
        <authorList>
            <person name="Gilroy R."/>
        </authorList>
    </citation>
    <scope>NUCLEOTIDE SEQUENCE</scope>
    <source>
        <strain evidence="7">CHK160-1198</strain>
    </source>
</reference>
<dbReference type="GO" id="GO:0005886">
    <property type="term" value="C:plasma membrane"/>
    <property type="evidence" value="ECO:0007669"/>
    <property type="project" value="UniProtKB-SubCell"/>
</dbReference>
<sequence length="117" mass="12415">MYAFKKIFAGFIIGLLSGFLGIGGGVFMVPIMVSFFGFTQHVAQATSLAMIIPTALFGSIVYNLHGSIDIKIAALITVGSMTSAFFASRLMVKLPAAQLKLLFGILLLLVGVRMVIA</sequence>
<evidence type="ECO:0000256" key="1">
    <source>
        <dbReference type="ARBA" id="ARBA00004141"/>
    </source>
</evidence>
<keyword evidence="3 6" id="KW-0812">Transmembrane</keyword>
<dbReference type="AlphaFoldDB" id="A0A9D1MR55"/>
<comment type="similarity">
    <text evidence="2 6">Belongs to the 4-toluene sulfonate uptake permease (TSUP) (TC 2.A.102) family.</text>
</comment>
<dbReference type="EMBL" id="DVNI01000134">
    <property type="protein sequence ID" value="HIU64922.1"/>
    <property type="molecule type" value="Genomic_DNA"/>
</dbReference>
<evidence type="ECO:0000256" key="2">
    <source>
        <dbReference type="ARBA" id="ARBA00009142"/>
    </source>
</evidence>
<evidence type="ECO:0000256" key="3">
    <source>
        <dbReference type="ARBA" id="ARBA00022692"/>
    </source>
</evidence>
<name>A0A9D1MR55_9FIRM</name>
<evidence type="ECO:0000256" key="4">
    <source>
        <dbReference type="ARBA" id="ARBA00022989"/>
    </source>
</evidence>
<reference evidence="7" key="2">
    <citation type="journal article" date="2021" name="PeerJ">
        <title>Extensive microbial diversity within the chicken gut microbiome revealed by metagenomics and culture.</title>
        <authorList>
            <person name="Gilroy R."/>
            <person name="Ravi A."/>
            <person name="Getino M."/>
            <person name="Pursley I."/>
            <person name="Horton D.L."/>
            <person name="Alikhan N.F."/>
            <person name="Baker D."/>
            <person name="Gharbi K."/>
            <person name="Hall N."/>
            <person name="Watson M."/>
            <person name="Adriaenssens E.M."/>
            <person name="Foster-Nyarko E."/>
            <person name="Jarju S."/>
            <person name="Secka A."/>
            <person name="Antonio M."/>
            <person name="Oren A."/>
            <person name="Chaudhuri R.R."/>
            <person name="La Ragione R."/>
            <person name="Hildebrand F."/>
            <person name="Pallen M.J."/>
        </authorList>
    </citation>
    <scope>NUCLEOTIDE SEQUENCE</scope>
    <source>
        <strain evidence="7">CHK160-1198</strain>
    </source>
</reference>
<dbReference type="InterPro" id="IPR002781">
    <property type="entry name" value="TM_pro_TauE-like"/>
</dbReference>
<evidence type="ECO:0000256" key="6">
    <source>
        <dbReference type="RuleBase" id="RU363041"/>
    </source>
</evidence>
<dbReference type="PANTHER" id="PTHR43701">
    <property type="entry name" value="MEMBRANE TRANSPORTER PROTEIN MJ0441-RELATED"/>
    <property type="match status" value="1"/>
</dbReference>
<dbReference type="Proteomes" id="UP000824099">
    <property type="component" value="Unassembled WGS sequence"/>
</dbReference>
<accession>A0A9D1MR55</accession>
<dbReference type="PANTHER" id="PTHR43701:SF2">
    <property type="entry name" value="MEMBRANE TRANSPORTER PROTEIN YJNA-RELATED"/>
    <property type="match status" value="1"/>
</dbReference>
<gene>
    <name evidence="7" type="ORF">IAB06_07820</name>
</gene>